<proteinExistence type="predicted"/>
<name>A0A1M5CJL6_9ACTN</name>
<dbReference type="OrthoDB" id="5067216at2"/>
<evidence type="ECO:0000313" key="2">
    <source>
        <dbReference type="Proteomes" id="UP000186132"/>
    </source>
</evidence>
<keyword evidence="2" id="KW-1185">Reference proteome</keyword>
<reference evidence="1 2" key="1">
    <citation type="submission" date="2016-11" db="EMBL/GenBank/DDBJ databases">
        <authorList>
            <person name="Jaros S."/>
            <person name="Januszkiewicz K."/>
            <person name="Wedrychowicz H."/>
        </authorList>
    </citation>
    <scope>NUCLEOTIDE SEQUENCE [LARGE SCALE GENOMIC DNA]</scope>
    <source>
        <strain evidence="1 2">DSM 45627</strain>
    </source>
</reference>
<dbReference type="EMBL" id="FQVU01000001">
    <property type="protein sequence ID" value="SHF54944.1"/>
    <property type="molecule type" value="Genomic_DNA"/>
</dbReference>
<dbReference type="AlphaFoldDB" id="A0A1M5CJL6"/>
<dbReference type="RefSeq" id="WP_073384968.1">
    <property type="nucleotide sequence ID" value="NZ_FQVU01000001.1"/>
</dbReference>
<protein>
    <submittedName>
        <fullName evidence="1">Uncharacterized protein</fullName>
    </submittedName>
</protein>
<gene>
    <name evidence="1" type="ORF">SAMN05443575_0267</name>
</gene>
<dbReference type="Proteomes" id="UP000186132">
    <property type="component" value="Unassembled WGS sequence"/>
</dbReference>
<evidence type="ECO:0000313" key="1">
    <source>
        <dbReference type="EMBL" id="SHF54944.1"/>
    </source>
</evidence>
<accession>A0A1M5CJL6</accession>
<organism evidence="1 2">
    <name type="scientific">Jatrophihabitans endophyticus</name>
    <dbReference type="NCBI Taxonomy" id="1206085"/>
    <lineage>
        <taxon>Bacteria</taxon>
        <taxon>Bacillati</taxon>
        <taxon>Actinomycetota</taxon>
        <taxon>Actinomycetes</taxon>
        <taxon>Jatrophihabitantales</taxon>
        <taxon>Jatrophihabitantaceae</taxon>
        <taxon>Jatrophihabitans</taxon>
    </lineage>
</organism>
<dbReference type="STRING" id="1206085.SAMN05443575_0267"/>
<sequence>MTTLVRVPLPALAGSPGLVQGRYGESGNLELAVPGAHGGVWIFWFNADADTGVAVREGAPPRCWSGGLQVLAGVPVEAARISQLHAGPDHLELLALADGELHRLYWAPAEGFVATGTIAHGVVAAGPVRETPTSLTIDVRLADGRPVRLVTGTEHYPAATWDVLPRTDGPEPAPPPGLPADVPYDAVAWARTTLDGGRVDAVLRRGSGLAHLYRGPGRWSAPEPVVSQVWIADDAPVHRRS</sequence>